<sequence>MKRLILAVAVLAAVAGRGSGQQIPTTADYLKGIKAVGREGQGNDVAASCWKGLVATGEAALLPTLEAFAGANPTAANWLRSAVDAITEGEEKAGKKLPTEALRTFLTTTTHDPAARRIAYEVLAKADPTAAEKIILSLRDDPSVELRRDAIAKAIATLKDGDKVPESLFTAARDKDQVEEIGKRLNKSEADITNHFGFIPKWHVVGPFDNTKGEGFAKAYPPEQGVDLKATYDGKGGAKVTWKAATAKAKDKEYALVDLNAELTKHKDAVAYGFAVIEVAKETPVELRAGSITSIKMFVNGKEVFDRDEYHHGMKMDQHVGKATLKTGKNELLVKICQNNMTEPWAQSWAFQFRVCDATGGAIPFKLLSPEAK</sequence>
<accession>A0A5C1AQ40</accession>
<proteinExistence type="predicted"/>
<name>A0A5C1AQ40_9BACT</name>
<keyword evidence="2" id="KW-1185">Reference proteome</keyword>
<gene>
    <name evidence="1" type="ORF">PX52LOC_07389</name>
</gene>
<dbReference type="EMBL" id="CP042425">
    <property type="protein sequence ID" value="QEL20297.1"/>
    <property type="molecule type" value="Genomic_DNA"/>
</dbReference>
<evidence type="ECO:0000313" key="2">
    <source>
        <dbReference type="Proteomes" id="UP000324974"/>
    </source>
</evidence>
<organism evidence="1 2">
    <name type="scientific">Limnoglobus roseus</name>
    <dbReference type="NCBI Taxonomy" id="2598579"/>
    <lineage>
        <taxon>Bacteria</taxon>
        <taxon>Pseudomonadati</taxon>
        <taxon>Planctomycetota</taxon>
        <taxon>Planctomycetia</taxon>
        <taxon>Gemmatales</taxon>
        <taxon>Gemmataceae</taxon>
        <taxon>Limnoglobus</taxon>
    </lineage>
</organism>
<protein>
    <submittedName>
        <fullName evidence="1">VCBS repeat-containing protein</fullName>
    </submittedName>
</protein>
<dbReference type="AlphaFoldDB" id="A0A5C1AQ40"/>
<evidence type="ECO:0000313" key="1">
    <source>
        <dbReference type="EMBL" id="QEL20297.1"/>
    </source>
</evidence>
<dbReference type="RefSeq" id="WP_149114610.1">
    <property type="nucleotide sequence ID" value="NZ_CP042425.1"/>
</dbReference>
<reference evidence="2" key="1">
    <citation type="submission" date="2019-08" db="EMBL/GenBank/DDBJ databases">
        <title>Limnoglobus roseus gen. nov., sp. nov., a novel freshwater planctomycete with a giant genome from the family Gemmataceae.</title>
        <authorList>
            <person name="Kulichevskaya I.S."/>
            <person name="Naumoff D.G."/>
            <person name="Miroshnikov K."/>
            <person name="Ivanova A."/>
            <person name="Philippov D.A."/>
            <person name="Hakobyan A."/>
            <person name="Rijpstra I.C."/>
            <person name="Sinninghe Damste J.S."/>
            <person name="Liesack W."/>
            <person name="Dedysh S.N."/>
        </authorList>
    </citation>
    <scope>NUCLEOTIDE SEQUENCE [LARGE SCALE GENOMIC DNA]</scope>
    <source>
        <strain evidence="2">PX52</strain>
    </source>
</reference>
<dbReference type="Proteomes" id="UP000324974">
    <property type="component" value="Chromosome"/>
</dbReference>
<dbReference type="KEGG" id="lrs:PX52LOC_07389"/>
<dbReference type="OrthoDB" id="212892at2"/>